<dbReference type="GO" id="GO:0046872">
    <property type="term" value="F:metal ion binding"/>
    <property type="evidence" value="ECO:0007669"/>
    <property type="project" value="UniProtKB-KW"/>
</dbReference>
<evidence type="ECO:0000259" key="6">
    <source>
        <dbReference type="Pfam" id="PF02777"/>
    </source>
</evidence>
<dbReference type="AlphaFoldDB" id="A0A919WF68"/>
<dbReference type="Pfam" id="PF00081">
    <property type="entry name" value="Sod_Fe_N"/>
    <property type="match status" value="1"/>
</dbReference>
<evidence type="ECO:0000256" key="1">
    <source>
        <dbReference type="ARBA" id="ARBA00008714"/>
    </source>
</evidence>
<evidence type="ECO:0000256" key="3">
    <source>
        <dbReference type="ARBA" id="ARBA00022723"/>
    </source>
</evidence>
<dbReference type="InterPro" id="IPR036314">
    <property type="entry name" value="SOD_C_sf"/>
</dbReference>
<dbReference type="InterPro" id="IPR019832">
    <property type="entry name" value="Mn/Fe_SOD_C"/>
</dbReference>
<evidence type="ECO:0000256" key="4">
    <source>
        <dbReference type="ARBA" id="ARBA00023002"/>
    </source>
</evidence>
<evidence type="ECO:0000256" key="2">
    <source>
        <dbReference type="ARBA" id="ARBA00012682"/>
    </source>
</evidence>
<name>A0A919WF68_9BACI</name>
<dbReference type="EMBL" id="BORC01000001">
    <property type="protein sequence ID" value="GIN60683.1"/>
    <property type="molecule type" value="Genomic_DNA"/>
</dbReference>
<dbReference type="PROSITE" id="PS00088">
    <property type="entry name" value="SOD_MN"/>
    <property type="match status" value="1"/>
</dbReference>
<dbReference type="GO" id="GO:0004784">
    <property type="term" value="F:superoxide dismutase activity"/>
    <property type="evidence" value="ECO:0007669"/>
    <property type="project" value="UniProtKB-EC"/>
</dbReference>
<accession>A0A919WF68</accession>
<evidence type="ECO:0000259" key="5">
    <source>
        <dbReference type="Pfam" id="PF00081"/>
    </source>
</evidence>
<evidence type="ECO:0000313" key="7">
    <source>
        <dbReference type="EMBL" id="GIN60683.1"/>
    </source>
</evidence>
<dbReference type="SUPFAM" id="SSF54719">
    <property type="entry name" value="Fe,Mn superoxide dismutase (SOD), C-terminal domain"/>
    <property type="match status" value="1"/>
</dbReference>
<dbReference type="EC" id="1.15.1.1" evidence="2"/>
<reference evidence="7" key="1">
    <citation type="submission" date="2021-03" db="EMBL/GenBank/DDBJ databases">
        <title>Antimicrobial resistance genes in bacteria isolated from Japanese honey, and their potential for conferring macrolide and lincosamide resistance in the American foulbrood pathogen Paenibacillus larvae.</title>
        <authorList>
            <person name="Okamoto M."/>
            <person name="Kumagai M."/>
            <person name="Kanamori H."/>
            <person name="Takamatsu D."/>
        </authorList>
    </citation>
    <scope>NUCLEOTIDE SEQUENCE</scope>
    <source>
        <strain evidence="7">J27TS8</strain>
    </source>
</reference>
<keyword evidence="8" id="KW-1185">Reference proteome</keyword>
<dbReference type="InterPro" id="IPR019833">
    <property type="entry name" value="Mn/Fe_SOD_BS"/>
</dbReference>
<dbReference type="PANTHER" id="PTHR11404:SF6">
    <property type="entry name" value="SUPEROXIDE DISMUTASE [MN], MITOCHONDRIAL"/>
    <property type="match status" value="1"/>
</dbReference>
<dbReference type="Proteomes" id="UP000682111">
    <property type="component" value="Unassembled WGS sequence"/>
</dbReference>
<keyword evidence="3" id="KW-0479">Metal-binding</keyword>
<dbReference type="SUPFAM" id="SSF46609">
    <property type="entry name" value="Fe,Mn superoxide dismutase (SOD), N-terminal domain"/>
    <property type="match status" value="1"/>
</dbReference>
<protein>
    <recommendedName>
        <fullName evidence="2">superoxide dismutase</fullName>
        <ecNumber evidence="2">1.15.1.1</ecNumber>
    </recommendedName>
</protein>
<dbReference type="InterPro" id="IPR001189">
    <property type="entry name" value="Mn/Fe_SOD"/>
</dbReference>
<dbReference type="PRINTS" id="PR01703">
    <property type="entry name" value="MNSODISMTASE"/>
</dbReference>
<gene>
    <name evidence="7" type="primary">sodF</name>
    <name evidence="7" type="ORF">J27TS8_06760</name>
</gene>
<dbReference type="Pfam" id="PF02777">
    <property type="entry name" value="Sod_Fe_C"/>
    <property type="match status" value="1"/>
</dbReference>
<evidence type="ECO:0000313" key="8">
    <source>
        <dbReference type="Proteomes" id="UP000682111"/>
    </source>
</evidence>
<feature type="domain" description="Manganese/iron superoxide dismutase C-terminal" evidence="6">
    <location>
        <begin position="184"/>
        <end position="286"/>
    </location>
</feature>
<dbReference type="FunFam" id="1.10.287.990:FF:000001">
    <property type="entry name" value="Superoxide dismutase"/>
    <property type="match status" value="1"/>
</dbReference>
<comment type="similarity">
    <text evidence="1">Belongs to the iron/manganese superoxide dismutase family.</text>
</comment>
<dbReference type="PANTHER" id="PTHR11404">
    <property type="entry name" value="SUPEROXIDE DISMUTASE 2"/>
    <property type="match status" value="1"/>
</dbReference>
<comment type="caution">
    <text evidence="7">The sequence shown here is derived from an EMBL/GenBank/DDBJ whole genome shotgun (WGS) entry which is preliminary data.</text>
</comment>
<sequence length="298" mass="35495">MGRFEEYVKEVMEWNEEMKKFMQTEQVDRDDEMWTKLDDLAEVMECMQQPGQLTNEQLLTLQSRVEELHDDMEDYFIKRQALGTIYMNEPFVEAGKHELPPLPYAYDALEPVISEEIMRLHHTKHHQAYVDGLNRAERKLKEARKRGDFSLVKHWSRELAFHGSGHNLHTIFWNNMSPNGGGRPSGKLLKEIERYFGSFEAFKKHFTEAAKAVEGVGWALLVWSPRARHLEILQSELHMLLTQWDTIPLLVLDVWEHAYYLQYKNERADYVNNWWEIVNWNDVEQRFLKAKQLMWKPS</sequence>
<dbReference type="InterPro" id="IPR019831">
    <property type="entry name" value="Mn/Fe_SOD_N"/>
</dbReference>
<dbReference type="FunFam" id="3.55.40.20:FF:000004">
    <property type="entry name" value="Superoxide dismutase [Fe]"/>
    <property type="match status" value="1"/>
</dbReference>
<keyword evidence="4" id="KW-0560">Oxidoreductase</keyword>
<proteinExistence type="inferred from homology"/>
<dbReference type="RefSeq" id="WP_095306613.1">
    <property type="nucleotide sequence ID" value="NZ_BORC01000001.1"/>
</dbReference>
<feature type="domain" description="Manganese/iron superoxide dismutase N-terminal" evidence="5">
    <location>
        <begin position="96"/>
        <end position="177"/>
    </location>
</feature>
<dbReference type="Gene3D" id="1.10.287.990">
    <property type="entry name" value="Fe,Mn superoxide dismutase (SOD) domain"/>
    <property type="match status" value="1"/>
</dbReference>
<organism evidence="7 8">
    <name type="scientific">Robertmurraya siralis</name>
    <dbReference type="NCBI Taxonomy" id="77777"/>
    <lineage>
        <taxon>Bacteria</taxon>
        <taxon>Bacillati</taxon>
        <taxon>Bacillota</taxon>
        <taxon>Bacilli</taxon>
        <taxon>Bacillales</taxon>
        <taxon>Bacillaceae</taxon>
        <taxon>Robertmurraya</taxon>
    </lineage>
</organism>
<dbReference type="Gene3D" id="3.55.40.20">
    <property type="entry name" value="Iron/manganese superoxide dismutase, C-terminal domain"/>
    <property type="match status" value="1"/>
</dbReference>
<dbReference type="InterPro" id="IPR036324">
    <property type="entry name" value="Mn/Fe_SOD_N_sf"/>
</dbReference>
<dbReference type="InterPro" id="IPR050265">
    <property type="entry name" value="Fe/Mn_Superoxide_Dismutase"/>
</dbReference>